<protein>
    <recommendedName>
        <fullName evidence="1">Heparan sulfate-N-deacetylase N-terminal domain-containing protein</fullName>
    </recommendedName>
</protein>
<reference evidence="3" key="1">
    <citation type="submission" date="2013-09" db="EMBL/GenBank/DDBJ databases">
        <title>The Genome Sequence of Anopheles culicifacies species A.</title>
        <authorList>
            <consortium name="The Broad Institute Genomics Platform"/>
            <person name="Neafsey D.E."/>
            <person name="Besansky N."/>
            <person name="Howell P."/>
            <person name="Walton C."/>
            <person name="Young S.K."/>
            <person name="Zeng Q."/>
            <person name="Gargeya S."/>
            <person name="Fitzgerald M."/>
            <person name="Haas B."/>
            <person name="Abouelleil A."/>
            <person name="Allen A.W."/>
            <person name="Alvarado L."/>
            <person name="Arachchi H.M."/>
            <person name="Berlin A.M."/>
            <person name="Chapman S.B."/>
            <person name="Gainer-Dewar J."/>
            <person name="Goldberg J."/>
            <person name="Griggs A."/>
            <person name="Gujja S."/>
            <person name="Hansen M."/>
            <person name="Howarth C."/>
            <person name="Imamovic A."/>
            <person name="Ireland A."/>
            <person name="Larimer J."/>
            <person name="McCowan C."/>
            <person name="Murphy C."/>
            <person name="Pearson M."/>
            <person name="Poon T.W."/>
            <person name="Priest M."/>
            <person name="Roberts A."/>
            <person name="Saif S."/>
            <person name="Shea T."/>
            <person name="Sisk P."/>
            <person name="Sykes S."/>
            <person name="Wortman J."/>
            <person name="Nusbaum C."/>
            <person name="Birren B."/>
        </authorList>
    </citation>
    <scope>NUCLEOTIDE SEQUENCE [LARGE SCALE GENOMIC DNA]</scope>
    <source>
        <strain evidence="3">A-37</strain>
    </source>
</reference>
<feature type="domain" description="Heparan sulfate-N-deacetylase N-terminal" evidence="1">
    <location>
        <begin position="48"/>
        <end position="77"/>
    </location>
</feature>
<accession>A0A182MAG4</accession>
<dbReference type="Pfam" id="PF25119">
    <property type="entry name" value="HSNSD_N"/>
    <property type="match status" value="1"/>
</dbReference>
<proteinExistence type="predicted"/>
<dbReference type="InterPro" id="IPR056793">
    <property type="entry name" value="HSNSD_N"/>
</dbReference>
<dbReference type="STRING" id="139723.A0A182MAG4"/>
<name>A0A182MAG4_9DIPT</name>
<dbReference type="EMBL" id="AXCM01006658">
    <property type="status" value="NOT_ANNOTATED_CDS"/>
    <property type="molecule type" value="Genomic_DNA"/>
</dbReference>
<dbReference type="Proteomes" id="UP000075883">
    <property type="component" value="Unassembled WGS sequence"/>
</dbReference>
<dbReference type="AlphaFoldDB" id="A0A182MAG4"/>
<dbReference type="VEuPathDB" id="VectorBase:ACUA013462"/>
<dbReference type="EMBL" id="AXCM01006659">
    <property type="status" value="NOT_ANNOTATED_CDS"/>
    <property type="molecule type" value="Genomic_DNA"/>
</dbReference>
<dbReference type="EnsemblMetazoa" id="ACUA013462-RA">
    <property type="protein sequence ID" value="ACUA013462-PA"/>
    <property type="gene ID" value="ACUA013462"/>
</dbReference>
<sequence length="143" mass="15743">MASFAVNYRTRNRQTPPAPQIHCRMLNGKTAIDGALAPDHRSEARLRIDPKVLVFVETTYTQLGKSITELLVHNRIKGASSIQSIGHGAAIVKESSVCKDNATSVAITGINKFKIMNLFQLSARQTIHHRLLGDGGTKDFLMF</sequence>
<reference evidence="2" key="2">
    <citation type="submission" date="2020-05" db="UniProtKB">
        <authorList>
            <consortium name="EnsemblMetazoa"/>
        </authorList>
    </citation>
    <scope>IDENTIFICATION</scope>
    <source>
        <strain evidence="2">A-37</strain>
    </source>
</reference>
<evidence type="ECO:0000313" key="2">
    <source>
        <dbReference type="EnsemblMetazoa" id="ACUA013462-PA"/>
    </source>
</evidence>
<evidence type="ECO:0000259" key="1">
    <source>
        <dbReference type="Pfam" id="PF25119"/>
    </source>
</evidence>
<keyword evidence="3" id="KW-1185">Reference proteome</keyword>
<evidence type="ECO:0000313" key="3">
    <source>
        <dbReference type="Proteomes" id="UP000075883"/>
    </source>
</evidence>
<organism evidence="2 3">
    <name type="scientific">Anopheles culicifacies</name>
    <dbReference type="NCBI Taxonomy" id="139723"/>
    <lineage>
        <taxon>Eukaryota</taxon>
        <taxon>Metazoa</taxon>
        <taxon>Ecdysozoa</taxon>
        <taxon>Arthropoda</taxon>
        <taxon>Hexapoda</taxon>
        <taxon>Insecta</taxon>
        <taxon>Pterygota</taxon>
        <taxon>Neoptera</taxon>
        <taxon>Endopterygota</taxon>
        <taxon>Diptera</taxon>
        <taxon>Nematocera</taxon>
        <taxon>Culicoidea</taxon>
        <taxon>Culicidae</taxon>
        <taxon>Anophelinae</taxon>
        <taxon>Anopheles</taxon>
        <taxon>culicifacies species complex</taxon>
    </lineage>
</organism>